<evidence type="ECO:0000256" key="2">
    <source>
        <dbReference type="ARBA" id="ARBA00004236"/>
    </source>
</evidence>
<dbReference type="InterPro" id="IPR026039">
    <property type="entry name" value="YfgM"/>
</dbReference>
<dbReference type="PANTHER" id="PTHR38035">
    <property type="entry name" value="UPF0070 PROTEIN YFGM"/>
    <property type="match status" value="1"/>
</dbReference>
<comment type="caution">
    <text evidence="11">The sequence shown here is derived from an EMBL/GenBank/DDBJ whole genome shotgun (WGS) entry which is preliminary data.</text>
</comment>
<evidence type="ECO:0000256" key="7">
    <source>
        <dbReference type="ARBA" id="ARBA00023186"/>
    </source>
</evidence>
<name>A0ABV7LBQ0_9HYPH</name>
<evidence type="ECO:0000256" key="6">
    <source>
        <dbReference type="ARBA" id="ARBA00023136"/>
    </source>
</evidence>
<evidence type="ECO:0000256" key="9">
    <source>
        <dbReference type="SAM" id="Phobius"/>
    </source>
</evidence>
<gene>
    <name evidence="11" type="ORF">ACFOEX_02300</name>
</gene>
<keyword evidence="3" id="KW-1003">Cell membrane</keyword>
<reference evidence="12" key="1">
    <citation type="journal article" date="2019" name="Int. J. Syst. Evol. Microbiol.">
        <title>The Global Catalogue of Microorganisms (GCM) 10K type strain sequencing project: providing services to taxonomists for standard genome sequencing and annotation.</title>
        <authorList>
            <consortium name="The Broad Institute Genomics Platform"/>
            <consortium name="The Broad Institute Genome Sequencing Center for Infectious Disease"/>
            <person name="Wu L."/>
            <person name="Ma J."/>
        </authorList>
    </citation>
    <scope>NUCLEOTIDE SEQUENCE [LARGE SCALE GENOMIC DNA]</scope>
    <source>
        <strain evidence="12">CCM 7941</strain>
    </source>
</reference>
<accession>A0ABV7LBQ0</accession>
<evidence type="ECO:0000259" key="10">
    <source>
        <dbReference type="Pfam" id="PF09976"/>
    </source>
</evidence>
<evidence type="ECO:0000256" key="3">
    <source>
        <dbReference type="ARBA" id="ARBA00022475"/>
    </source>
</evidence>
<comment type="subcellular location">
    <subcellularLocation>
        <location evidence="2">Cell membrane</location>
    </subcellularLocation>
    <subcellularLocation>
        <location evidence="1">Membrane</location>
        <topology evidence="1">Single-pass membrane protein</topology>
    </subcellularLocation>
</comment>
<evidence type="ECO:0000313" key="11">
    <source>
        <dbReference type="EMBL" id="MFC3265192.1"/>
    </source>
</evidence>
<proteinExistence type="predicted"/>
<keyword evidence="12" id="KW-1185">Reference proteome</keyword>
<dbReference type="Proteomes" id="UP001595536">
    <property type="component" value="Unassembled WGS sequence"/>
</dbReference>
<keyword evidence="6 9" id="KW-0472">Membrane</keyword>
<evidence type="ECO:0000256" key="8">
    <source>
        <dbReference type="SAM" id="MobiDB-lite"/>
    </source>
</evidence>
<dbReference type="InterPro" id="IPR018704">
    <property type="entry name" value="SecYEG/CpoB_TPR"/>
</dbReference>
<evidence type="ECO:0000256" key="5">
    <source>
        <dbReference type="ARBA" id="ARBA00022989"/>
    </source>
</evidence>
<dbReference type="PANTHER" id="PTHR38035:SF1">
    <property type="entry name" value="ANCILLARY SECYEG TRANSLOCON SUBUNIT"/>
    <property type="match status" value="1"/>
</dbReference>
<feature type="domain" description="Ancillary SecYEG translocon subunit/Cell division coordinator CpoB TPR" evidence="10">
    <location>
        <begin position="20"/>
        <end position="203"/>
    </location>
</feature>
<sequence>MSDIFREIDEDLRRDRIAAFARRYGGLVAGVVLAAVIGVGGWRYMEYRAAQQADEAGARFATALKQLGESGSGAEGLRALEALAQNGPGGYAALARFRLASATAQKDRAAGIAAFDALAGDTGLEPGLRDFARMRAALLAVDVATPDEIASRVQGLAQPGNPWRNQARELIGLAWLKAGKLAEAEQQFLQVAVDAEAPQALRRRAQLFLELAAAGPVAVIPAAAPAPAASAATPADSTSSGASGAAGAGAPATQN</sequence>
<evidence type="ECO:0000256" key="4">
    <source>
        <dbReference type="ARBA" id="ARBA00022692"/>
    </source>
</evidence>
<keyword evidence="7" id="KW-0143">Chaperone</keyword>
<organism evidence="11 12">
    <name type="scientific">Camelimonas abortus</name>
    <dbReference type="NCBI Taxonomy" id="1017184"/>
    <lineage>
        <taxon>Bacteria</taxon>
        <taxon>Pseudomonadati</taxon>
        <taxon>Pseudomonadota</taxon>
        <taxon>Alphaproteobacteria</taxon>
        <taxon>Hyphomicrobiales</taxon>
        <taxon>Chelatococcaceae</taxon>
        <taxon>Camelimonas</taxon>
    </lineage>
</organism>
<keyword evidence="4 9" id="KW-0812">Transmembrane</keyword>
<feature type="region of interest" description="Disordered" evidence="8">
    <location>
        <begin position="225"/>
        <end position="255"/>
    </location>
</feature>
<feature type="transmembrane region" description="Helical" evidence="9">
    <location>
        <begin position="24"/>
        <end position="45"/>
    </location>
</feature>
<evidence type="ECO:0000256" key="1">
    <source>
        <dbReference type="ARBA" id="ARBA00004167"/>
    </source>
</evidence>
<dbReference type="EMBL" id="JBHRUV010000013">
    <property type="protein sequence ID" value="MFC3265192.1"/>
    <property type="molecule type" value="Genomic_DNA"/>
</dbReference>
<dbReference type="Pfam" id="PF09976">
    <property type="entry name" value="TPR_21"/>
    <property type="match status" value="1"/>
</dbReference>
<evidence type="ECO:0000313" key="12">
    <source>
        <dbReference type="Proteomes" id="UP001595536"/>
    </source>
</evidence>
<protein>
    <submittedName>
        <fullName evidence="11">Tetratricopeptide repeat protein</fullName>
    </submittedName>
</protein>
<dbReference type="RefSeq" id="WP_376829986.1">
    <property type="nucleotide sequence ID" value="NZ_JBHLWR010000006.1"/>
</dbReference>
<keyword evidence="5 9" id="KW-1133">Transmembrane helix</keyword>